<dbReference type="SMART" id="SM00311">
    <property type="entry name" value="PWI"/>
    <property type="match status" value="1"/>
</dbReference>
<gene>
    <name evidence="4" type="ORF">PSEUBRA_SCAF2g02951</name>
</gene>
<evidence type="ECO:0000256" key="1">
    <source>
        <dbReference type="ARBA" id="ARBA00022664"/>
    </source>
</evidence>
<dbReference type="InterPro" id="IPR036483">
    <property type="entry name" value="PWI_dom_sf"/>
</dbReference>
<dbReference type="eggNOG" id="KOG2146">
    <property type="taxonomic scope" value="Eukaryota"/>
</dbReference>
<dbReference type="Gene3D" id="1.20.1390.10">
    <property type="entry name" value="PWI domain"/>
    <property type="match status" value="1"/>
</dbReference>
<dbReference type="Pfam" id="PF01480">
    <property type="entry name" value="PWI"/>
    <property type="match status" value="1"/>
</dbReference>
<dbReference type="OMA" id="WISNRIT"/>
<accession>V5EBQ7</accession>
<sequence length="172" mass="19632">MGDSSYKGVSASQDSRFTDKQSVLLRKLTFPASFSTKVDMTRVELSVIRPWISRRITTLLGFEDDVVLEYATGMLEEERFPDPRKVQIQLMGFLEGQTAGFMEELWELLVSAQESVGGVPRRFVEEKKEELRVKREEGERVVREARERAARAAEAGGARGQEGKRRSRHRLP</sequence>
<evidence type="ECO:0000313" key="5">
    <source>
        <dbReference type="Proteomes" id="UP000019377"/>
    </source>
</evidence>
<dbReference type="GO" id="GO:0003723">
    <property type="term" value="F:RNA binding"/>
    <property type="evidence" value="ECO:0007669"/>
    <property type="project" value="TreeGrafter"/>
</dbReference>
<evidence type="ECO:0000256" key="2">
    <source>
        <dbReference type="SAM" id="MobiDB-lite"/>
    </source>
</evidence>
<feature type="domain" description="PWI" evidence="3">
    <location>
        <begin position="27"/>
        <end position="126"/>
    </location>
</feature>
<dbReference type="AlphaFoldDB" id="V5EBQ7"/>
<keyword evidence="5" id="KW-1185">Reference proteome</keyword>
<dbReference type="GO" id="GO:0006397">
    <property type="term" value="P:mRNA processing"/>
    <property type="evidence" value="ECO:0007669"/>
    <property type="project" value="UniProtKB-KW"/>
</dbReference>
<dbReference type="OrthoDB" id="163257at2759"/>
<dbReference type="SUPFAM" id="SSF101233">
    <property type="entry name" value="PWI domain"/>
    <property type="match status" value="1"/>
</dbReference>
<reference evidence="5" key="1">
    <citation type="journal article" date="2013" name="Genome Announc.">
        <title>Draft genome sequence of Pseudozyma brasiliensis sp. nov. strain GHG001, a high producer of endo-1,4-xylanase isolated from an insect pest of sugarcane.</title>
        <authorList>
            <person name="Oliveira J.V.D.C."/>
            <person name="dos Santos R.A.C."/>
            <person name="Borges T.A."/>
            <person name="Riano-Pachon D.M."/>
            <person name="Goldman G.H."/>
        </authorList>
    </citation>
    <scope>NUCLEOTIDE SEQUENCE [LARGE SCALE GENOMIC DNA]</scope>
    <source>
        <strain evidence="5">GHG001</strain>
    </source>
</reference>
<dbReference type="HOGENOM" id="CLU_032410_2_2_1"/>
<name>V5EBQ7_KALBG</name>
<dbReference type="PROSITE" id="PS51025">
    <property type="entry name" value="PWI"/>
    <property type="match status" value="1"/>
</dbReference>
<dbReference type="PANTHER" id="PTHR23148:SF0">
    <property type="entry name" value="SERINE_ARGININE REPETITIVE MATRIX PROTEIN 1"/>
    <property type="match status" value="1"/>
</dbReference>
<dbReference type="PANTHER" id="PTHR23148">
    <property type="entry name" value="SERINE/ARGININE REGULATED NUCLEAR MATRIX PROTEIN"/>
    <property type="match status" value="1"/>
</dbReference>
<dbReference type="InterPro" id="IPR052225">
    <property type="entry name" value="Ser/Arg_repetitive_matrix"/>
</dbReference>
<dbReference type="Proteomes" id="UP000019377">
    <property type="component" value="Unassembled WGS sequence"/>
</dbReference>
<dbReference type="STRING" id="1365824.V5EBQ7"/>
<evidence type="ECO:0000313" key="4">
    <source>
        <dbReference type="EMBL" id="EST07861.1"/>
    </source>
</evidence>
<dbReference type="GO" id="GO:0005681">
    <property type="term" value="C:spliceosomal complex"/>
    <property type="evidence" value="ECO:0007669"/>
    <property type="project" value="TreeGrafter"/>
</dbReference>
<dbReference type="InterPro" id="IPR002483">
    <property type="entry name" value="PWI_dom"/>
</dbReference>
<keyword evidence="1" id="KW-0507">mRNA processing</keyword>
<evidence type="ECO:0000259" key="3">
    <source>
        <dbReference type="PROSITE" id="PS51025"/>
    </source>
</evidence>
<proteinExistence type="predicted"/>
<dbReference type="GO" id="GO:0048024">
    <property type="term" value="P:regulation of mRNA splicing, via spliceosome"/>
    <property type="evidence" value="ECO:0007669"/>
    <property type="project" value="TreeGrafter"/>
</dbReference>
<feature type="region of interest" description="Disordered" evidence="2">
    <location>
        <begin position="144"/>
        <end position="172"/>
    </location>
</feature>
<organism evidence="4 5">
    <name type="scientific">Kalmanozyma brasiliensis (strain GHG001)</name>
    <name type="common">Yeast</name>
    <name type="synonym">Pseudozyma brasiliensis</name>
    <dbReference type="NCBI Taxonomy" id="1365824"/>
    <lineage>
        <taxon>Eukaryota</taxon>
        <taxon>Fungi</taxon>
        <taxon>Dikarya</taxon>
        <taxon>Basidiomycota</taxon>
        <taxon>Ustilaginomycotina</taxon>
        <taxon>Ustilaginomycetes</taxon>
        <taxon>Ustilaginales</taxon>
        <taxon>Ustilaginaceae</taxon>
        <taxon>Kalmanozyma</taxon>
    </lineage>
</organism>
<protein>
    <submittedName>
        <fullName evidence="4">SR-rich pre-mRNA splicing activator</fullName>
    </submittedName>
</protein>
<dbReference type="EMBL" id="KI545862">
    <property type="protein sequence ID" value="EST07861.1"/>
    <property type="molecule type" value="Genomic_DNA"/>
</dbReference>